<organism evidence="2 3">
    <name type="scientific">Anabaenopsis circularis NIES-21</name>
    <dbReference type="NCBI Taxonomy" id="1085406"/>
    <lineage>
        <taxon>Bacteria</taxon>
        <taxon>Bacillati</taxon>
        <taxon>Cyanobacteriota</taxon>
        <taxon>Cyanophyceae</taxon>
        <taxon>Nostocales</taxon>
        <taxon>Nodulariaceae</taxon>
        <taxon>Anabaenopsis</taxon>
    </lineage>
</organism>
<protein>
    <submittedName>
        <fullName evidence="2">Arsenate reductase and related protein</fullName>
    </submittedName>
</protein>
<dbReference type="NCBIfam" id="TIGR01617">
    <property type="entry name" value="arsC_related"/>
    <property type="match status" value="1"/>
</dbReference>
<dbReference type="InterPro" id="IPR006504">
    <property type="entry name" value="Tscrpt_reg_Spx/MgsR"/>
</dbReference>
<reference evidence="2 3" key="1">
    <citation type="submission" date="2017-06" db="EMBL/GenBank/DDBJ databases">
        <title>Genome sequencing of cyanobaciteial culture collection at National Institute for Environmental Studies (NIES).</title>
        <authorList>
            <person name="Hirose Y."/>
            <person name="Shimura Y."/>
            <person name="Fujisawa T."/>
            <person name="Nakamura Y."/>
            <person name="Kawachi M."/>
        </authorList>
    </citation>
    <scope>NUCLEOTIDE SEQUENCE [LARGE SCALE GENOMIC DNA]</scope>
    <source>
        <strain evidence="2 3">NIES-21</strain>
    </source>
</reference>
<dbReference type="Gene3D" id="3.40.30.10">
    <property type="entry name" value="Glutaredoxin"/>
    <property type="match status" value="1"/>
</dbReference>
<keyword evidence="3" id="KW-1185">Reference proteome</keyword>
<evidence type="ECO:0000313" key="2">
    <source>
        <dbReference type="EMBL" id="BAY15981.1"/>
    </source>
</evidence>
<dbReference type="PROSITE" id="PS51353">
    <property type="entry name" value="ARSC"/>
    <property type="match status" value="1"/>
</dbReference>
<evidence type="ECO:0000313" key="3">
    <source>
        <dbReference type="Proteomes" id="UP000218287"/>
    </source>
</evidence>
<dbReference type="InterPro" id="IPR006660">
    <property type="entry name" value="Arsenate_reductase-like"/>
</dbReference>
<dbReference type="SUPFAM" id="SSF52833">
    <property type="entry name" value="Thioredoxin-like"/>
    <property type="match status" value="1"/>
</dbReference>
<proteinExistence type="inferred from homology"/>
<dbReference type="PANTHER" id="PTHR30041">
    <property type="entry name" value="ARSENATE REDUCTASE"/>
    <property type="match status" value="1"/>
</dbReference>
<comment type="similarity">
    <text evidence="1">Belongs to the ArsC family.</text>
</comment>
<dbReference type="AlphaFoldDB" id="A0A1Z4GEP3"/>
<dbReference type="CDD" id="cd02977">
    <property type="entry name" value="ArsC_family"/>
    <property type="match status" value="1"/>
</dbReference>
<dbReference type="InterPro" id="IPR036249">
    <property type="entry name" value="Thioredoxin-like_sf"/>
</dbReference>
<gene>
    <name evidence="2" type="ORF">NIES21_18030</name>
</gene>
<dbReference type="Proteomes" id="UP000218287">
    <property type="component" value="Chromosome"/>
</dbReference>
<dbReference type="EMBL" id="AP018174">
    <property type="protein sequence ID" value="BAY15981.1"/>
    <property type="molecule type" value="Genomic_DNA"/>
</dbReference>
<dbReference type="Pfam" id="PF03960">
    <property type="entry name" value="ArsC"/>
    <property type="match status" value="1"/>
</dbReference>
<accession>A0A1Z4GEP3</accession>
<evidence type="ECO:0000256" key="1">
    <source>
        <dbReference type="PROSITE-ProRule" id="PRU01282"/>
    </source>
</evidence>
<name>A0A1Z4GEP3_9CYAN</name>
<dbReference type="PANTHER" id="PTHR30041:SF8">
    <property type="entry name" value="PROTEIN YFFB"/>
    <property type="match status" value="1"/>
</dbReference>
<sequence>MTQRKADIRPLLTVNVISGNYYSTFFMPLKVYGIPNCGTCKKALTWLQNNQIDYEFINTKDNPPTREQIQNWVKSLGYAPMRNTSGQSYRALGEEKKTWTEQQWIDAFAFDAMLLKRPLFVKDETAILTGFRDEALVREKLVSIPNKD</sequence>